<proteinExistence type="predicted"/>
<dbReference type="RefSeq" id="WP_157674701.1">
    <property type="nucleotide sequence ID" value="NZ_LT629695.1"/>
</dbReference>
<dbReference type="Gene3D" id="3.30.530.20">
    <property type="match status" value="1"/>
</dbReference>
<accession>A0A1G8CNX0</accession>
<keyword evidence="2" id="KW-1185">Reference proteome</keyword>
<gene>
    <name evidence="1" type="ORF">SAMN04489720_1353</name>
</gene>
<dbReference type="InterPro" id="IPR023393">
    <property type="entry name" value="START-like_dom_sf"/>
</dbReference>
<dbReference type="AlphaFoldDB" id="A0A1G8CNX0"/>
<name>A0A1G8CNX0_9MICO</name>
<evidence type="ECO:0000313" key="2">
    <source>
        <dbReference type="Proteomes" id="UP000198822"/>
    </source>
</evidence>
<dbReference type="Proteomes" id="UP000198822">
    <property type="component" value="Chromosome I"/>
</dbReference>
<reference evidence="2" key="1">
    <citation type="submission" date="2016-10" db="EMBL/GenBank/DDBJ databases">
        <authorList>
            <person name="Varghese N."/>
            <person name="Submissions S."/>
        </authorList>
    </citation>
    <scope>NUCLEOTIDE SEQUENCE [LARGE SCALE GENOMIC DNA]</scope>
    <source>
        <strain evidence="2">DSM 22002</strain>
    </source>
</reference>
<organism evidence="1 2">
    <name type="scientific">Agrococcus jejuensis</name>
    <dbReference type="NCBI Taxonomy" id="399736"/>
    <lineage>
        <taxon>Bacteria</taxon>
        <taxon>Bacillati</taxon>
        <taxon>Actinomycetota</taxon>
        <taxon>Actinomycetes</taxon>
        <taxon>Micrococcales</taxon>
        <taxon>Microbacteriaceae</taxon>
        <taxon>Agrococcus</taxon>
    </lineage>
</organism>
<dbReference type="EMBL" id="LT629695">
    <property type="protein sequence ID" value="SDH46949.1"/>
    <property type="molecule type" value="Genomic_DNA"/>
</dbReference>
<sequence>MASDFRFRSVWRIAAEPDAVQAVLADVAAYPQWWPSVVEGRVEQAATPGRGDGWIGMRGPLPYTLRVRLTQMDAPDGVLAARIRGDLLGWCSWHLSPAKDGGTCVVFQQHVILQRRSLQAIARVATRRLRANHDAVMRSGEAGLRALLER</sequence>
<dbReference type="STRING" id="399736.SAMN04489720_1353"/>
<dbReference type="Pfam" id="PF10604">
    <property type="entry name" value="Polyketide_cyc2"/>
    <property type="match status" value="1"/>
</dbReference>
<evidence type="ECO:0000313" key="1">
    <source>
        <dbReference type="EMBL" id="SDH46949.1"/>
    </source>
</evidence>
<protein>
    <submittedName>
        <fullName evidence="1">Polyketide cyclase / dehydrase and lipid transport</fullName>
    </submittedName>
</protein>
<dbReference type="SUPFAM" id="SSF55961">
    <property type="entry name" value="Bet v1-like"/>
    <property type="match status" value="1"/>
</dbReference>
<dbReference type="OrthoDB" id="5402478at2"/>
<dbReference type="InterPro" id="IPR019587">
    <property type="entry name" value="Polyketide_cyclase/dehydratase"/>
</dbReference>